<dbReference type="OrthoDB" id="828261at2"/>
<dbReference type="Proteomes" id="UP000199060">
    <property type="component" value="Unassembled WGS sequence"/>
</dbReference>
<dbReference type="RefSeq" id="WP_087937937.1">
    <property type="nucleotide sequence ID" value="NZ_FNAC01000004.1"/>
</dbReference>
<evidence type="ECO:0000313" key="1">
    <source>
        <dbReference type="EMBL" id="SDC70458.1"/>
    </source>
</evidence>
<proteinExistence type="predicted"/>
<accession>A0A1G6NRU5</accession>
<name>A0A1G6NRU5_9BACT</name>
<sequence length="365" mass="42070">MKNQLVLSLILLMLGCKQDNQTLPQNLDSSEFSIPIPDHFSNAYVVSSDNAGNLFGGYFLQNNSLDMIDLEKAEIVGQIKMQSSISEVVTQGGGITLLEDGFMYKTHNRIFYFPENQNEPSRSYSLDDEILFNGKSYFNGVKGIISVLNDIPPISIFQDKMVLPLFHTTKPFHFAGIYLLDKDFEVSKVIPIDLGEKLREQMILFEGLHHPQISTDQDFVFISFPFSSKVIIIDPESGEMSIKSTPGKYVSDQIDPSNFTKGEYKARSIRYSAQFWDLVWDPYRKVFYRIEKEEHFDENGERVNTRRGDHWINIIDSNWKALGHFKLPNDHFSRPYITEKGIYFQRANSDNETELRFAFYSSLPI</sequence>
<evidence type="ECO:0008006" key="3">
    <source>
        <dbReference type="Google" id="ProtNLM"/>
    </source>
</evidence>
<dbReference type="InterPro" id="IPR025316">
    <property type="entry name" value="DUF4221"/>
</dbReference>
<evidence type="ECO:0000313" key="2">
    <source>
        <dbReference type="Proteomes" id="UP000199060"/>
    </source>
</evidence>
<protein>
    <recommendedName>
        <fullName evidence="3">TolB-like 6-blade propeller-like</fullName>
    </recommendedName>
</protein>
<dbReference type="EMBL" id="FNAC01000004">
    <property type="protein sequence ID" value="SDC70458.1"/>
    <property type="molecule type" value="Genomic_DNA"/>
</dbReference>
<keyword evidence="2" id="KW-1185">Reference proteome</keyword>
<dbReference type="AlphaFoldDB" id="A0A1G6NRU5"/>
<organism evidence="1 2">
    <name type="scientific">Algoriphagus faecimaris</name>
    <dbReference type="NCBI Taxonomy" id="686796"/>
    <lineage>
        <taxon>Bacteria</taxon>
        <taxon>Pseudomonadati</taxon>
        <taxon>Bacteroidota</taxon>
        <taxon>Cytophagia</taxon>
        <taxon>Cytophagales</taxon>
        <taxon>Cyclobacteriaceae</taxon>
        <taxon>Algoriphagus</taxon>
    </lineage>
</organism>
<gene>
    <name evidence="1" type="ORF">SAMN04488104_100439</name>
</gene>
<dbReference type="Pfam" id="PF13970">
    <property type="entry name" value="DUF4221"/>
    <property type="match status" value="1"/>
</dbReference>
<reference evidence="2" key="1">
    <citation type="submission" date="2016-10" db="EMBL/GenBank/DDBJ databases">
        <authorList>
            <person name="Varghese N."/>
            <person name="Submissions S."/>
        </authorList>
    </citation>
    <scope>NUCLEOTIDE SEQUENCE [LARGE SCALE GENOMIC DNA]</scope>
    <source>
        <strain evidence="2">DSM 23095</strain>
    </source>
</reference>
<dbReference type="PROSITE" id="PS51257">
    <property type="entry name" value="PROKAR_LIPOPROTEIN"/>
    <property type="match status" value="1"/>
</dbReference>